<dbReference type="OrthoDB" id="5121955at2759"/>
<accession>A0A421D8L9</accession>
<dbReference type="Gene3D" id="3.40.1090.10">
    <property type="entry name" value="Cytosolic phospholipase A2 catalytic domain"/>
    <property type="match status" value="1"/>
</dbReference>
<keyword evidence="2" id="KW-0862">Zinc</keyword>
<keyword evidence="3" id="KW-0805">Transcription regulation</keyword>
<dbReference type="GO" id="GO:0000981">
    <property type="term" value="F:DNA-binding transcription factor activity, RNA polymerase II-specific"/>
    <property type="evidence" value="ECO:0007669"/>
    <property type="project" value="InterPro"/>
</dbReference>
<evidence type="ECO:0000259" key="9">
    <source>
        <dbReference type="PROSITE" id="PS50048"/>
    </source>
</evidence>
<evidence type="ECO:0000256" key="3">
    <source>
        <dbReference type="ARBA" id="ARBA00023015"/>
    </source>
</evidence>
<dbReference type="EMBL" id="NIDN02000051">
    <property type="protein sequence ID" value="RLL98498.1"/>
    <property type="molecule type" value="Genomic_DNA"/>
</dbReference>
<dbReference type="GO" id="GO:0006351">
    <property type="term" value="P:DNA-templated transcription"/>
    <property type="evidence" value="ECO:0007669"/>
    <property type="project" value="InterPro"/>
</dbReference>
<dbReference type="GO" id="GO:0003677">
    <property type="term" value="F:DNA binding"/>
    <property type="evidence" value="ECO:0007669"/>
    <property type="project" value="UniProtKB-KW"/>
</dbReference>
<dbReference type="PANTHER" id="PTHR47171">
    <property type="entry name" value="FARA-RELATED"/>
    <property type="match status" value="1"/>
</dbReference>
<gene>
    <name evidence="10" type="ORF">CFD26_105458</name>
</gene>
<dbReference type="CDD" id="cd12148">
    <property type="entry name" value="fungal_TF_MHR"/>
    <property type="match status" value="1"/>
</dbReference>
<dbReference type="SMART" id="SM00906">
    <property type="entry name" value="Fungal_trans"/>
    <property type="match status" value="1"/>
</dbReference>
<dbReference type="InterPro" id="IPR036864">
    <property type="entry name" value="Zn2-C6_fun-type_DNA-bd_sf"/>
</dbReference>
<feature type="region of interest" description="Disordered" evidence="8">
    <location>
        <begin position="92"/>
        <end position="117"/>
    </location>
</feature>
<comment type="caution">
    <text evidence="10">The sequence shown here is derived from an EMBL/GenBank/DDBJ whole genome shotgun (WGS) entry which is preliminary data.</text>
</comment>
<dbReference type="CDD" id="cd00067">
    <property type="entry name" value="GAL4"/>
    <property type="match status" value="1"/>
</dbReference>
<evidence type="ECO:0000256" key="5">
    <source>
        <dbReference type="ARBA" id="ARBA00023125"/>
    </source>
</evidence>
<dbReference type="InterPro" id="IPR007219">
    <property type="entry name" value="XnlR_reg_dom"/>
</dbReference>
<dbReference type="SUPFAM" id="SSF57701">
    <property type="entry name" value="Zn2/Cys6 DNA-binding domain"/>
    <property type="match status" value="1"/>
</dbReference>
<keyword evidence="4" id="KW-0443">Lipid metabolism</keyword>
<protein>
    <recommendedName>
        <fullName evidence="9">Zn(2)-C6 fungal-type domain-containing protein</fullName>
    </recommendedName>
</protein>
<dbReference type="PROSITE" id="PS50048">
    <property type="entry name" value="ZN2_CY6_FUNGAL_2"/>
    <property type="match status" value="1"/>
</dbReference>
<sequence>MEHAKRAKVACKSCHARRVKCDAAVTQPCWHCQVRGTPCELIESRRGKYARKRGLGARPQDQVIYSEKVSAPKPRHMPTLQTMMEENRWEHAPSLGQPLTPPTTASRLEDGDPEDDQLRDGPEMLYARMVDSQPSESEPNFQAENARSFYMGESFSLPFVINSIYNNPGQGANVKRHYPIPTSVAEHARDAAEGLKDSDPATISYLEMRGAFSLPPRDVSDELIRVFFKSFHPAYPVFDRQAFCALYRQGRVSFLAIQTIFFLSFTSCSDSLLQRAGYQDRLTARRTCYLRAKALYDMNYEKDKVQLAAVLFLLGFWWEGPEDQKDTWHWLGSAIGLAQTLGMHRSTANSGMPPRHQSMWKRIWWSIYTRDRHAAASLGRPMRIKDEDCDIEMLNEGDFLVDQNFDNQLLGDQHDFHVMYAIEMSKLAVILGKVLTVQFAPRRQEAADNRDSLVQELAELEIRLPLRLRRQPVDESLDSPFWSCMLHACYHHCQILLYRPSGARSAFLSEAQEEKRAMVAADLTTRIAEDLLSAGTLSFGQLHLVPSIFAALSIHAVVIRRKDPIRRQLAENRARQCMLAMSELARSWPVAGWILRLFINLMKKLTGQSVGCDSAPSRAKPDQTGDSGFESPSATVGSGGTSAMQMASGGYSFGSSRLNHVREQDKLPRVKPCEVFDLIGGTSTGGLIVIMLGRLEMDVDECIDAYSNLAAAVFGEELRSRQFNFKGDITARFDSAKLESAIRKVVEDSGASKQDLFN</sequence>
<evidence type="ECO:0000256" key="7">
    <source>
        <dbReference type="ARBA" id="ARBA00023242"/>
    </source>
</evidence>
<evidence type="ECO:0000256" key="1">
    <source>
        <dbReference type="ARBA" id="ARBA00022723"/>
    </source>
</evidence>
<feature type="compositionally biased region" description="Polar residues" evidence="8">
    <location>
        <begin position="624"/>
        <end position="641"/>
    </location>
</feature>
<evidence type="ECO:0000313" key="10">
    <source>
        <dbReference type="EMBL" id="RLL98498.1"/>
    </source>
</evidence>
<dbReference type="STRING" id="1245748.A0A421D8L9"/>
<dbReference type="SMART" id="SM00066">
    <property type="entry name" value="GAL4"/>
    <property type="match status" value="1"/>
</dbReference>
<dbReference type="InterPro" id="IPR052073">
    <property type="entry name" value="Amide_Lactam_Regulators"/>
</dbReference>
<dbReference type="PROSITE" id="PS00463">
    <property type="entry name" value="ZN2_CY6_FUNGAL_1"/>
    <property type="match status" value="1"/>
</dbReference>
<keyword evidence="7" id="KW-0539">Nucleus</keyword>
<feature type="domain" description="Zn(2)-C6 fungal-type" evidence="9">
    <location>
        <begin position="10"/>
        <end position="41"/>
    </location>
</feature>
<dbReference type="Gene3D" id="4.10.240.10">
    <property type="entry name" value="Zn(2)-C6 fungal-type DNA-binding domain"/>
    <property type="match status" value="1"/>
</dbReference>
<evidence type="ECO:0000256" key="2">
    <source>
        <dbReference type="ARBA" id="ARBA00022833"/>
    </source>
</evidence>
<dbReference type="AlphaFoldDB" id="A0A421D8L9"/>
<evidence type="ECO:0000313" key="11">
    <source>
        <dbReference type="Proteomes" id="UP000215289"/>
    </source>
</evidence>
<keyword evidence="5" id="KW-0238">DNA-binding</keyword>
<name>A0A421D8L9_9EURO</name>
<keyword evidence="6" id="KW-0804">Transcription</keyword>
<dbReference type="InterPro" id="IPR002641">
    <property type="entry name" value="PNPLA_dom"/>
</dbReference>
<proteinExistence type="predicted"/>
<dbReference type="Pfam" id="PF00172">
    <property type="entry name" value="Zn_clus"/>
    <property type="match status" value="1"/>
</dbReference>
<organism evidence="10 11">
    <name type="scientific">Aspergillus turcosus</name>
    <dbReference type="NCBI Taxonomy" id="1245748"/>
    <lineage>
        <taxon>Eukaryota</taxon>
        <taxon>Fungi</taxon>
        <taxon>Dikarya</taxon>
        <taxon>Ascomycota</taxon>
        <taxon>Pezizomycotina</taxon>
        <taxon>Eurotiomycetes</taxon>
        <taxon>Eurotiomycetidae</taxon>
        <taxon>Eurotiales</taxon>
        <taxon>Aspergillaceae</taxon>
        <taxon>Aspergillus</taxon>
        <taxon>Aspergillus subgen. Fumigati</taxon>
    </lineage>
</organism>
<dbReference type="InterPro" id="IPR016035">
    <property type="entry name" value="Acyl_Trfase/lysoPLipase"/>
</dbReference>
<feature type="region of interest" description="Disordered" evidence="8">
    <location>
        <begin position="612"/>
        <end position="641"/>
    </location>
</feature>
<keyword evidence="1" id="KW-0479">Metal-binding</keyword>
<keyword evidence="11" id="KW-1185">Reference proteome</keyword>
<reference evidence="10 11" key="1">
    <citation type="submission" date="2018-08" db="EMBL/GenBank/DDBJ databases">
        <title>Draft genome sequences of two Aspergillus turcosus clinical strains isolated from bronchoalveolar lavage fluid: one azole-susceptible and the other azole-resistant.</title>
        <authorList>
            <person name="Parent-Michaud M."/>
            <person name="Dufresne P.J."/>
            <person name="Fournier E."/>
            <person name="Martineau C."/>
            <person name="Moreira S."/>
            <person name="Perkins V."/>
            <person name="De Repentigny L."/>
            <person name="Dufresne S.F."/>
        </authorList>
    </citation>
    <scope>NUCLEOTIDE SEQUENCE [LARGE SCALE GENOMIC DNA]</scope>
    <source>
        <strain evidence="10">HMR AF 1038</strain>
    </source>
</reference>
<evidence type="ECO:0000256" key="8">
    <source>
        <dbReference type="SAM" id="MobiDB-lite"/>
    </source>
</evidence>
<dbReference type="InterPro" id="IPR001138">
    <property type="entry name" value="Zn2Cys6_DnaBD"/>
</dbReference>
<dbReference type="PANTHER" id="PTHR47171:SF1">
    <property type="entry name" value="ZN(II)2CYS6 TRANSCRIPTION FACTOR (EUROFUNG)"/>
    <property type="match status" value="1"/>
</dbReference>
<dbReference type="Proteomes" id="UP000215289">
    <property type="component" value="Unassembled WGS sequence"/>
</dbReference>
<dbReference type="SUPFAM" id="SSF52151">
    <property type="entry name" value="FabD/lysophospholipase-like"/>
    <property type="match status" value="1"/>
</dbReference>
<dbReference type="Pfam" id="PF04082">
    <property type="entry name" value="Fungal_trans"/>
    <property type="match status" value="1"/>
</dbReference>
<dbReference type="Pfam" id="PF01734">
    <property type="entry name" value="Patatin"/>
    <property type="match status" value="1"/>
</dbReference>
<dbReference type="GO" id="GO:0008270">
    <property type="term" value="F:zinc ion binding"/>
    <property type="evidence" value="ECO:0007669"/>
    <property type="project" value="InterPro"/>
</dbReference>
<evidence type="ECO:0000256" key="4">
    <source>
        <dbReference type="ARBA" id="ARBA00023098"/>
    </source>
</evidence>
<evidence type="ECO:0000256" key="6">
    <source>
        <dbReference type="ARBA" id="ARBA00023163"/>
    </source>
</evidence>
<dbReference type="GO" id="GO:0046486">
    <property type="term" value="P:glycerolipid metabolic process"/>
    <property type="evidence" value="ECO:0007669"/>
    <property type="project" value="UniProtKB-ARBA"/>
</dbReference>